<sequence length="171" mass="18613">MTEPQPYTVVRAFPGFDVRRYPDSIQLQVRVRGDVTGAAGRGVRPLLRYLRGHNSSATRFALTAPVLHEEAGEDTHLVSVVLPGQLDPRAVPSPLDDAVTVRAVPAFEAAALRFRGGWSTRRFVDRGLQLLGQVLAADLLPDGPVYYARVDPKPAAGLLTRHEVLVRVTSA</sequence>
<evidence type="ECO:0008006" key="3">
    <source>
        <dbReference type="Google" id="ProtNLM"/>
    </source>
</evidence>
<reference evidence="1 2" key="1">
    <citation type="submission" date="2016-06" db="EMBL/GenBank/DDBJ databases">
        <title>Genome sequencing of Cryobacterium arcticum PAMC 27867.</title>
        <authorList>
            <person name="Lee J."/>
            <person name="Kim O.-S."/>
        </authorList>
    </citation>
    <scope>NUCLEOTIDE SEQUENCE [LARGE SCALE GENOMIC DNA]</scope>
    <source>
        <strain evidence="1 2">PAMC 27867</strain>
    </source>
</reference>
<accession>A0A1B1BJQ9</accession>
<dbReference type="SUPFAM" id="SSF55136">
    <property type="entry name" value="Probable bacterial effector-binding domain"/>
    <property type="match status" value="1"/>
</dbReference>
<evidence type="ECO:0000313" key="2">
    <source>
        <dbReference type="Proteomes" id="UP000092582"/>
    </source>
</evidence>
<organism evidence="1 2">
    <name type="scientific">Cryobacterium arcticum</name>
    <dbReference type="NCBI Taxonomy" id="670052"/>
    <lineage>
        <taxon>Bacteria</taxon>
        <taxon>Bacillati</taxon>
        <taxon>Actinomycetota</taxon>
        <taxon>Actinomycetes</taxon>
        <taxon>Micrococcales</taxon>
        <taxon>Microbacteriaceae</taxon>
        <taxon>Cryobacterium</taxon>
    </lineage>
</organism>
<dbReference type="AlphaFoldDB" id="A0A1B1BJQ9"/>
<dbReference type="Pfam" id="PF04832">
    <property type="entry name" value="SOUL"/>
    <property type="match status" value="1"/>
</dbReference>
<dbReference type="PANTHER" id="PTHR11220:SF58">
    <property type="entry name" value="SOUL HEME-BINDING FAMILY PROTEIN"/>
    <property type="match status" value="1"/>
</dbReference>
<dbReference type="PANTHER" id="PTHR11220">
    <property type="entry name" value="HEME-BINDING PROTEIN-RELATED"/>
    <property type="match status" value="1"/>
</dbReference>
<dbReference type="RefSeq" id="WP_066595846.1">
    <property type="nucleotide sequence ID" value="NZ_CP016282.1"/>
</dbReference>
<dbReference type="STRING" id="670052.PA27867_1936"/>
<dbReference type="Gene3D" id="3.20.80.10">
    <property type="entry name" value="Regulatory factor, effector binding domain"/>
    <property type="match status" value="1"/>
</dbReference>
<dbReference type="InterPro" id="IPR011256">
    <property type="entry name" value="Reg_factor_effector_dom_sf"/>
</dbReference>
<gene>
    <name evidence="1" type="ORF">PA27867_1936</name>
</gene>
<evidence type="ECO:0000313" key="1">
    <source>
        <dbReference type="EMBL" id="ANP72889.1"/>
    </source>
</evidence>
<name>A0A1B1BJQ9_9MICO</name>
<protein>
    <recommendedName>
        <fullName evidence="3">Heme-binding protein</fullName>
    </recommendedName>
</protein>
<keyword evidence="2" id="KW-1185">Reference proteome</keyword>
<dbReference type="KEGG" id="cart:PA27867_1936"/>
<proteinExistence type="predicted"/>
<dbReference type="InterPro" id="IPR006917">
    <property type="entry name" value="SOUL_heme-bd"/>
</dbReference>
<dbReference type="Proteomes" id="UP000092582">
    <property type="component" value="Chromosome 1"/>
</dbReference>
<dbReference type="EMBL" id="CP016282">
    <property type="protein sequence ID" value="ANP72889.1"/>
    <property type="molecule type" value="Genomic_DNA"/>
</dbReference>